<name>A0A2T5G016_9SPHN</name>
<sequence>MGNGLSHRWIGHAQRDDGGSGDSPPGLFAGAGLLGLSGASRAGDGDEDEPQAAGSLCRALLAGLLEPLYADRAPGLAGRLIGQFGSLPLLLAASPDALRARIPETPIVDYLMLVRATQLHALRTEMLSGPIVSTSKALIDYLHGSMAHASAEQLRVLYLNSHNRLLRDEVMGHGTVGQAPIYPREIIKRSLELGATALILVHNHPSGDPQPSKDDIQATARVAAVAKALDIVIHDHLIIARSGHASFRALGLL</sequence>
<dbReference type="NCBIfam" id="TIGR00608">
    <property type="entry name" value="radc"/>
    <property type="match status" value="1"/>
</dbReference>
<dbReference type="GO" id="GO:0006508">
    <property type="term" value="P:proteolysis"/>
    <property type="evidence" value="ECO:0007669"/>
    <property type="project" value="UniProtKB-KW"/>
</dbReference>
<dbReference type="OrthoDB" id="9804482at2"/>
<keyword evidence="1" id="KW-0645">Protease</keyword>
<dbReference type="GO" id="GO:0046872">
    <property type="term" value="F:metal ion binding"/>
    <property type="evidence" value="ECO:0007669"/>
    <property type="project" value="UniProtKB-KW"/>
</dbReference>
<dbReference type="InterPro" id="IPR025657">
    <property type="entry name" value="RadC_JAB"/>
</dbReference>
<dbReference type="InterPro" id="IPR037518">
    <property type="entry name" value="MPN"/>
</dbReference>
<reference evidence="8 9" key="1">
    <citation type="submission" date="2017-09" db="EMBL/GenBank/DDBJ databases">
        <title>Sphingomonas panjinensis sp.nov., isolated from oil-contaminated soil.</title>
        <authorList>
            <person name="Wang L."/>
            <person name="Chen L."/>
        </authorList>
    </citation>
    <scope>NUCLEOTIDE SEQUENCE [LARGE SCALE GENOMIC DNA]</scope>
    <source>
        <strain evidence="8 9">FW-11</strain>
    </source>
</reference>
<dbReference type="CDD" id="cd08071">
    <property type="entry name" value="MPN_DUF2466"/>
    <property type="match status" value="1"/>
</dbReference>
<keyword evidence="3" id="KW-0378">Hydrolase</keyword>
<accession>A0A2T5G016</accession>
<organism evidence="8 9">
    <name type="scientific">Sphingomonas oleivorans</name>
    <dbReference type="NCBI Taxonomy" id="1735121"/>
    <lineage>
        <taxon>Bacteria</taxon>
        <taxon>Pseudomonadati</taxon>
        <taxon>Pseudomonadota</taxon>
        <taxon>Alphaproteobacteria</taxon>
        <taxon>Sphingomonadales</taxon>
        <taxon>Sphingomonadaceae</taxon>
        <taxon>Sphingomonas</taxon>
    </lineage>
</organism>
<keyword evidence="9" id="KW-1185">Reference proteome</keyword>
<evidence type="ECO:0000256" key="3">
    <source>
        <dbReference type="ARBA" id="ARBA00022801"/>
    </source>
</evidence>
<dbReference type="InterPro" id="IPR020891">
    <property type="entry name" value="UPF0758_CS"/>
</dbReference>
<dbReference type="PANTHER" id="PTHR30471:SF3">
    <property type="entry name" value="UPF0758 PROTEIN YEES-RELATED"/>
    <property type="match status" value="1"/>
</dbReference>
<keyword evidence="5" id="KW-0482">Metalloprotease</keyword>
<keyword evidence="4" id="KW-0862">Zinc</keyword>
<evidence type="ECO:0000256" key="4">
    <source>
        <dbReference type="ARBA" id="ARBA00022833"/>
    </source>
</evidence>
<dbReference type="InterPro" id="IPR001405">
    <property type="entry name" value="UPF0758"/>
</dbReference>
<dbReference type="GO" id="GO:0008237">
    <property type="term" value="F:metallopeptidase activity"/>
    <property type="evidence" value="ECO:0007669"/>
    <property type="project" value="UniProtKB-KW"/>
</dbReference>
<evidence type="ECO:0000256" key="6">
    <source>
        <dbReference type="RuleBase" id="RU003797"/>
    </source>
</evidence>
<dbReference type="AlphaFoldDB" id="A0A2T5G016"/>
<evidence type="ECO:0000259" key="7">
    <source>
        <dbReference type="PROSITE" id="PS50249"/>
    </source>
</evidence>
<gene>
    <name evidence="8" type="ORF">CLG96_07060</name>
</gene>
<dbReference type="Pfam" id="PF04002">
    <property type="entry name" value="RadC"/>
    <property type="match status" value="1"/>
</dbReference>
<dbReference type="Gene3D" id="3.40.140.10">
    <property type="entry name" value="Cytidine Deaminase, domain 2"/>
    <property type="match status" value="1"/>
</dbReference>
<feature type="domain" description="MPN" evidence="7">
    <location>
        <begin position="131"/>
        <end position="253"/>
    </location>
</feature>
<dbReference type="PANTHER" id="PTHR30471">
    <property type="entry name" value="DNA REPAIR PROTEIN RADC"/>
    <property type="match status" value="1"/>
</dbReference>
<evidence type="ECO:0000313" key="9">
    <source>
        <dbReference type="Proteomes" id="UP000244162"/>
    </source>
</evidence>
<dbReference type="PROSITE" id="PS50249">
    <property type="entry name" value="MPN"/>
    <property type="match status" value="1"/>
</dbReference>
<protein>
    <recommendedName>
        <fullName evidence="7">MPN domain-containing protein</fullName>
    </recommendedName>
</protein>
<evidence type="ECO:0000256" key="2">
    <source>
        <dbReference type="ARBA" id="ARBA00022723"/>
    </source>
</evidence>
<comment type="similarity">
    <text evidence="6">Belongs to the UPF0758 family.</text>
</comment>
<evidence type="ECO:0000256" key="5">
    <source>
        <dbReference type="ARBA" id="ARBA00023049"/>
    </source>
</evidence>
<dbReference type="EMBL" id="NWBU01000005">
    <property type="protein sequence ID" value="PTQ12290.1"/>
    <property type="molecule type" value="Genomic_DNA"/>
</dbReference>
<dbReference type="Proteomes" id="UP000244162">
    <property type="component" value="Unassembled WGS sequence"/>
</dbReference>
<proteinExistence type="inferred from homology"/>
<keyword evidence="2" id="KW-0479">Metal-binding</keyword>
<evidence type="ECO:0000313" key="8">
    <source>
        <dbReference type="EMBL" id="PTQ12290.1"/>
    </source>
</evidence>
<comment type="caution">
    <text evidence="8">The sequence shown here is derived from an EMBL/GenBank/DDBJ whole genome shotgun (WGS) entry which is preliminary data.</text>
</comment>
<dbReference type="PROSITE" id="PS01302">
    <property type="entry name" value="UPF0758"/>
    <property type="match status" value="1"/>
</dbReference>
<evidence type="ECO:0000256" key="1">
    <source>
        <dbReference type="ARBA" id="ARBA00022670"/>
    </source>
</evidence>